<sequence length="87" mass="10033">MNSRLDYHTLDVEAEILKDPRMVARAMELFDHSDAFHFDSLISNLMSVRGDNLVIAREAIAEFLRSKLKSYISDMVQKRVDAEMEGE</sequence>
<evidence type="ECO:0000313" key="1">
    <source>
        <dbReference type="EMBL" id="SNR73276.1"/>
    </source>
</evidence>
<keyword evidence="2" id="KW-1185">Reference proteome</keyword>
<protein>
    <submittedName>
        <fullName evidence="1">Uncharacterized protein</fullName>
    </submittedName>
</protein>
<reference evidence="2" key="1">
    <citation type="submission" date="2017-06" db="EMBL/GenBank/DDBJ databases">
        <authorList>
            <person name="Varghese N."/>
            <person name="Submissions S."/>
        </authorList>
    </citation>
    <scope>NUCLEOTIDE SEQUENCE [LARGE SCALE GENOMIC DNA]</scope>
    <source>
        <strain evidence="2">Ca-68</strain>
    </source>
</reference>
<evidence type="ECO:0000313" key="2">
    <source>
        <dbReference type="Proteomes" id="UP000198305"/>
    </source>
</evidence>
<dbReference type="AlphaFoldDB" id="A0A238YPT1"/>
<dbReference type="RefSeq" id="WP_089374903.1">
    <property type="nucleotide sequence ID" value="NZ_FZOA01000003.1"/>
</dbReference>
<organism evidence="1 2">
    <name type="scientific">Methylobacillus rhizosphaerae</name>
    <dbReference type="NCBI Taxonomy" id="551994"/>
    <lineage>
        <taxon>Bacteria</taxon>
        <taxon>Pseudomonadati</taxon>
        <taxon>Pseudomonadota</taxon>
        <taxon>Betaproteobacteria</taxon>
        <taxon>Nitrosomonadales</taxon>
        <taxon>Methylophilaceae</taxon>
        <taxon>Methylobacillus</taxon>
    </lineage>
</organism>
<accession>A0A238YPT1</accession>
<name>A0A238YPT1_9PROT</name>
<dbReference type="Proteomes" id="UP000198305">
    <property type="component" value="Unassembled WGS sequence"/>
</dbReference>
<dbReference type="EMBL" id="FZOA01000003">
    <property type="protein sequence ID" value="SNR73276.1"/>
    <property type="molecule type" value="Genomic_DNA"/>
</dbReference>
<proteinExistence type="predicted"/>
<gene>
    <name evidence="1" type="ORF">SAMN05192560_0752</name>
</gene>